<dbReference type="AlphaFoldDB" id="A0A1G7B660"/>
<evidence type="ECO:0000313" key="1">
    <source>
        <dbReference type="EMBL" id="SDE22569.1"/>
    </source>
</evidence>
<evidence type="ECO:0000313" key="2">
    <source>
        <dbReference type="Proteomes" id="UP000199417"/>
    </source>
</evidence>
<name>A0A1G7B660_9NOCA</name>
<dbReference type="RefSeq" id="WP_139191261.1">
    <property type="nucleotide sequence ID" value="NZ_FNAB01000012.1"/>
</dbReference>
<protein>
    <submittedName>
        <fullName evidence="1">Uncharacterized protein</fullName>
    </submittedName>
</protein>
<reference evidence="1 2" key="1">
    <citation type="submission" date="2016-10" db="EMBL/GenBank/DDBJ databases">
        <authorList>
            <person name="de Groot N.N."/>
        </authorList>
    </citation>
    <scope>NUCLEOTIDE SEQUENCE [LARGE SCALE GENOMIC DNA]</scope>
    <source>
        <strain evidence="1 2">JCM 11308</strain>
    </source>
</reference>
<dbReference type="Pfam" id="PF19866">
    <property type="entry name" value="DUF6339"/>
    <property type="match status" value="1"/>
</dbReference>
<accession>A0A1G7B660</accession>
<dbReference type="EMBL" id="FNAB01000012">
    <property type="protein sequence ID" value="SDE22569.1"/>
    <property type="molecule type" value="Genomic_DNA"/>
</dbReference>
<sequence>MSVLYPRLLPEIASAMHEECRFLSIAELGSRWRSSDDSAVYVATGGARVSGEQLESVRNHVHKLAEDAGFPDTATVSDRNDFDLEVAKYLHSDSGMVPAEAASGDIWAFFALVLLPDVAYWRYPDPPGDRVLSTDITRHVFGRLWWRAHLVQQPDSVDPYAYLGLLGESEFDQIYARRTSLGASSFVVRMILTVWAELDESSSRRDILRDFLKRLLRLAAFIRFDAQSEDELAGTLRATLSDAVREIRALR</sequence>
<organism evidence="1 2">
    <name type="scientific">Rhodococcus tukisamuensis</name>
    <dbReference type="NCBI Taxonomy" id="168276"/>
    <lineage>
        <taxon>Bacteria</taxon>
        <taxon>Bacillati</taxon>
        <taxon>Actinomycetota</taxon>
        <taxon>Actinomycetes</taxon>
        <taxon>Mycobacteriales</taxon>
        <taxon>Nocardiaceae</taxon>
        <taxon>Rhodococcus</taxon>
    </lineage>
</organism>
<proteinExistence type="predicted"/>
<dbReference type="Proteomes" id="UP000199417">
    <property type="component" value="Unassembled WGS sequence"/>
</dbReference>
<dbReference type="STRING" id="168276.SAMN05444580_11294"/>
<keyword evidence="2" id="KW-1185">Reference proteome</keyword>
<gene>
    <name evidence="1" type="ORF">SAMN05444580_11294</name>
</gene>
<dbReference type="InterPro" id="IPR045920">
    <property type="entry name" value="DUF6339"/>
</dbReference>